<dbReference type="InterPro" id="IPR005899">
    <property type="entry name" value="Na_pump_deCOase"/>
</dbReference>
<reference evidence="8" key="1">
    <citation type="submission" date="2016-01" db="EMBL/GenBank/DDBJ databases">
        <authorList>
            <person name="Mitreva M."/>
            <person name="Pepin K.H."/>
            <person name="Mihindukulasuriya K.A."/>
            <person name="Fulton R."/>
            <person name="Fronick C."/>
            <person name="O'Laughlin M."/>
            <person name="Miner T."/>
            <person name="Herter B."/>
            <person name="Rosa B.A."/>
            <person name="Cordes M."/>
            <person name="Tomlinson C."/>
            <person name="Wollam A."/>
            <person name="Palsikar V.B."/>
            <person name="Mardis E.R."/>
            <person name="Wilson R.K."/>
        </authorList>
    </citation>
    <scope>NUCLEOTIDE SEQUENCE [LARGE SCALE GENOMIC DNA]</scope>
    <source>
        <strain evidence="8">KA00683</strain>
    </source>
</reference>
<evidence type="ECO:0000256" key="1">
    <source>
        <dbReference type="ARBA" id="ARBA00004236"/>
    </source>
</evidence>
<organism evidence="7 8">
    <name type="scientific">Porphyromonas somerae</name>
    <dbReference type="NCBI Taxonomy" id="322095"/>
    <lineage>
        <taxon>Bacteria</taxon>
        <taxon>Pseudomonadati</taxon>
        <taxon>Bacteroidota</taxon>
        <taxon>Bacteroidia</taxon>
        <taxon>Bacteroidales</taxon>
        <taxon>Porphyromonadaceae</taxon>
        <taxon>Porphyromonas</taxon>
    </lineage>
</organism>
<dbReference type="OrthoDB" id="1014727at2"/>
<evidence type="ECO:0000256" key="6">
    <source>
        <dbReference type="SAM" id="SignalP"/>
    </source>
</evidence>
<proteinExistence type="predicted"/>
<comment type="subcellular location">
    <subcellularLocation>
        <location evidence="1">Cell membrane</location>
    </subcellularLocation>
</comment>
<feature type="chain" id="PRO_5007462208" evidence="6">
    <location>
        <begin position="26"/>
        <end position="165"/>
    </location>
</feature>
<keyword evidence="8" id="KW-1185">Reference proteome</keyword>
<accession>A0A134B8V2</accession>
<keyword evidence="4" id="KW-1133">Transmembrane helix</keyword>
<keyword evidence="3" id="KW-0812">Transmembrane</keyword>
<evidence type="ECO:0000313" key="7">
    <source>
        <dbReference type="EMBL" id="KXB76310.1"/>
    </source>
</evidence>
<evidence type="ECO:0000256" key="5">
    <source>
        <dbReference type="ARBA" id="ARBA00023136"/>
    </source>
</evidence>
<dbReference type="Proteomes" id="UP000070224">
    <property type="component" value="Unassembled WGS sequence"/>
</dbReference>
<keyword evidence="5" id="KW-0472">Membrane</keyword>
<evidence type="ECO:0000256" key="2">
    <source>
        <dbReference type="ARBA" id="ARBA00022475"/>
    </source>
</evidence>
<sequence length="165" mass="18128">MNLARKLYQLTLGLSLAAVPMVAWAQDHPQLSEKVQRLAERDPAGGIMTFTAVLVVFLALLMLVLIFRWIGIFFQRRNAPKVEKPATQKAPAASSTGKPSAEALVAISLALQSAAGKPDEVAAVIAMALRSELETQHDHESYVLTIRHRPTMWNAHVQQTPALKR</sequence>
<keyword evidence="6" id="KW-0732">Signal</keyword>
<dbReference type="GO" id="GO:0015081">
    <property type="term" value="F:sodium ion transmembrane transporter activity"/>
    <property type="evidence" value="ECO:0007669"/>
    <property type="project" value="InterPro"/>
</dbReference>
<feature type="signal peptide" evidence="6">
    <location>
        <begin position="1"/>
        <end position="25"/>
    </location>
</feature>
<evidence type="ECO:0000313" key="8">
    <source>
        <dbReference type="Proteomes" id="UP000070224"/>
    </source>
</evidence>
<evidence type="ECO:0000256" key="3">
    <source>
        <dbReference type="ARBA" id="ARBA00022692"/>
    </source>
</evidence>
<evidence type="ECO:0000256" key="4">
    <source>
        <dbReference type="ARBA" id="ARBA00022989"/>
    </source>
</evidence>
<comment type="caution">
    <text evidence="7">The sequence shown here is derived from an EMBL/GenBank/DDBJ whole genome shotgun (WGS) entry which is preliminary data.</text>
</comment>
<dbReference type="PATRIC" id="fig|322095.3.peg.1005"/>
<gene>
    <name evidence="7" type="ORF">HMPREF3185_01018</name>
</gene>
<dbReference type="AlphaFoldDB" id="A0A134B8V2"/>
<dbReference type="GO" id="GO:0036376">
    <property type="term" value="P:sodium ion export across plasma membrane"/>
    <property type="evidence" value="ECO:0007669"/>
    <property type="project" value="InterPro"/>
</dbReference>
<name>A0A134B8V2_9PORP</name>
<dbReference type="STRING" id="322095.HMPREF3185_01018"/>
<dbReference type="RefSeq" id="WP_156429971.1">
    <property type="nucleotide sequence ID" value="NZ_KQ960442.1"/>
</dbReference>
<dbReference type="EMBL" id="LSDK01000070">
    <property type="protein sequence ID" value="KXB76310.1"/>
    <property type="molecule type" value="Genomic_DNA"/>
</dbReference>
<keyword evidence="2" id="KW-1003">Cell membrane</keyword>
<protein>
    <submittedName>
        <fullName evidence="7">Sodium pump decarboxylase, gamma subunit</fullName>
    </submittedName>
</protein>
<dbReference type="Pfam" id="PF04277">
    <property type="entry name" value="OAD_gamma"/>
    <property type="match status" value="1"/>
</dbReference>
<dbReference type="GO" id="GO:0005886">
    <property type="term" value="C:plasma membrane"/>
    <property type="evidence" value="ECO:0007669"/>
    <property type="project" value="UniProtKB-SubCell"/>
</dbReference>